<accession>A0AAE3VN95</accession>
<dbReference type="SUPFAM" id="SSF53850">
    <property type="entry name" value="Periplasmic binding protein-like II"/>
    <property type="match status" value="1"/>
</dbReference>
<dbReference type="PANTHER" id="PTHR11557">
    <property type="entry name" value="PORPHOBILINOGEN DEAMINASE"/>
    <property type="match status" value="1"/>
</dbReference>
<dbReference type="AlphaFoldDB" id="A0AAE3VN95"/>
<dbReference type="InterPro" id="IPR022418">
    <property type="entry name" value="Porphobilinogen_deaminase_C"/>
</dbReference>
<keyword evidence="5 8" id="KW-0808">Transferase</keyword>
<evidence type="ECO:0000259" key="10">
    <source>
        <dbReference type="Pfam" id="PF03900"/>
    </source>
</evidence>
<dbReference type="NCBIfam" id="TIGR00212">
    <property type="entry name" value="hemC"/>
    <property type="match status" value="1"/>
</dbReference>
<dbReference type="EMBL" id="JAUSUL010000002">
    <property type="protein sequence ID" value="MDQ0315182.1"/>
    <property type="molecule type" value="Genomic_DNA"/>
</dbReference>
<dbReference type="Gene3D" id="3.40.190.10">
    <property type="entry name" value="Periplasmic binding protein-like II"/>
    <property type="match status" value="2"/>
</dbReference>
<protein>
    <recommendedName>
        <fullName evidence="8">Porphobilinogen deaminase</fullName>
        <shortName evidence="8">PBG</shortName>
        <ecNumber evidence="8">2.5.1.61</ecNumber>
    </recommendedName>
    <alternativeName>
        <fullName evidence="8">Hydroxymethylbilane synthase</fullName>
        <shortName evidence="8">HMBS</shortName>
    </alternativeName>
    <alternativeName>
        <fullName evidence="8">Pre-uroporphyrinogen synthase</fullName>
    </alternativeName>
</protein>
<dbReference type="InterPro" id="IPR036803">
    <property type="entry name" value="Porphobilinogen_deaminase_C_sf"/>
</dbReference>
<comment type="function">
    <text evidence="1 8">Tetrapolymerization of the monopyrrole PBG into the hydroxymethylbilane pre-uroporphyrinogen in several discrete steps.</text>
</comment>
<name>A0AAE3VN95_9HYPH</name>
<evidence type="ECO:0000256" key="6">
    <source>
        <dbReference type="ARBA" id="ARBA00023244"/>
    </source>
</evidence>
<comment type="cofactor">
    <cofactor evidence="8">
        <name>dipyrromethane</name>
        <dbReference type="ChEBI" id="CHEBI:60342"/>
    </cofactor>
    <text evidence="8">Binds 1 dipyrromethane group covalently.</text>
</comment>
<evidence type="ECO:0000313" key="11">
    <source>
        <dbReference type="EMBL" id="MDQ0315182.1"/>
    </source>
</evidence>
<feature type="modified residue" description="S-(dipyrrolylmethanemethyl)cysteine" evidence="8">
    <location>
        <position position="244"/>
    </location>
</feature>
<evidence type="ECO:0000256" key="2">
    <source>
        <dbReference type="ARBA" id="ARBA00004735"/>
    </source>
</evidence>
<feature type="domain" description="Porphobilinogen deaminase C-terminal" evidence="10">
    <location>
        <begin position="229"/>
        <end position="297"/>
    </location>
</feature>
<feature type="domain" description="Porphobilinogen deaminase N-terminal" evidence="9">
    <location>
        <begin position="6"/>
        <end position="215"/>
    </location>
</feature>
<proteinExistence type="inferred from homology"/>
<evidence type="ECO:0000256" key="8">
    <source>
        <dbReference type="HAMAP-Rule" id="MF_00260"/>
    </source>
</evidence>
<keyword evidence="6 8" id="KW-0627">Porphyrin biosynthesis</keyword>
<comment type="similarity">
    <text evidence="3 8">Belongs to the HMBS family.</text>
</comment>
<comment type="caution">
    <text evidence="11">The sequence shown here is derived from an EMBL/GenBank/DDBJ whole genome shotgun (WGS) entry which is preliminary data.</text>
</comment>
<reference evidence="11" key="1">
    <citation type="submission" date="2023-07" db="EMBL/GenBank/DDBJ databases">
        <title>Genomic Encyclopedia of Type Strains, Phase IV (KMG-IV): sequencing the most valuable type-strain genomes for metagenomic binning, comparative biology and taxonomic classification.</title>
        <authorList>
            <person name="Goeker M."/>
        </authorList>
    </citation>
    <scope>NUCLEOTIDE SEQUENCE</scope>
    <source>
        <strain evidence="11">DSM 21202</strain>
    </source>
</reference>
<dbReference type="FunFam" id="3.40.190.10:FF:000005">
    <property type="entry name" value="Porphobilinogen deaminase"/>
    <property type="match status" value="1"/>
</dbReference>
<evidence type="ECO:0000256" key="3">
    <source>
        <dbReference type="ARBA" id="ARBA00005638"/>
    </source>
</evidence>
<dbReference type="RefSeq" id="WP_306885021.1">
    <property type="nucleotide sequence ID" value="NZ_JAUSUL010000002.1"/>
</dbReference>
<evidence type="ECO:0000313" key="12">
    <source>
        <dbReference type="Proteomes" id="UP001229244"/>
    </source>
</evidence>
<dbReference type="InterPro" id="IPR022419">
    <property type="entry name" value="Porphobilin_deaminase_cofac_BS"/>
</dbReference>
<evidence type="ECO:0000256" key="7">
    <source>
        <dbReference type="ARBA" id="ARBA00048169"/>
    </source>
</evidence>
<dbReference type="Pfam" id="PF01379">
    <property type="entry name" value="Porphobil_deam"/>
    <property type="match status" value="1"/>
</dbReference>
<gene>
    <name evidence="8" type="primary">hemC</name>
    <name evidence="11" type="ORF">J2S73_001639</name>
</gene>
<comment type="catalytic activity">
    <reaction evidence="7 8">
        <text>4 porphobilinogen + H2O = hydroxymethylbilane + 4 NH4(+)</text>
        <dbReference type="Rhea" id="RHEA:13185"/>
        <dbReference type="ChEBI" id="CHEBI:15377"/>
        <dbReference type="ChEBI" id="CHEBI:28938"/>
        <dbReference type="ChEBI" id="CHEBI:57845"/>
        <dbReference type="ChEBI" id="CHEBI:58126"/>
        <dbReference type="EC" id="2.5.1.61"/>
    </reaction>
</comment>
<sequence length="309" mass="32567">MQLERIRIGTRGSPLALAQANAVRDGLVAATGLAAEAVEVVVIKTTGDKVLDRPLSELGGKGLFTKEIEDGLLDGSLDLAVHSAKDVPTVLPDGLSLAGFLPREDVRDAFISLKVATLDDLPVGAVVGTASLRRGALVKRLRPDLEVVNFRGNVQSRLRKLEAGEVDATLLAMAGLNRLGRPDVATAVLDPERFPPALGQGAIAIETRSDHTAIREALAPLLDQTVGTCLAAERAFLAELDGSCRTPIAGLARIEADTLSLYGLIATPDGRRFEEEVMTASPAEAETVGRELGAELRARGGPAFFADWV</sequence>
<dbReference type="Proteomes" id="UP001229244">
    <property type="component" value="Unassembled WGS sequence"/>
</dbReference>
<dbReference type="PANTHER" id="PTHR11557:SF0">
    <property type="entry name" value="PORPHOBILINOGEN DEAMINASE"/>
    <property type="match status" value="1"/>
</dbReference>
<dbReference type="SUPFAM" id="SSF54782">
    <property type="entry name" value="Porphobilinogen deaminase (hydroxymethylbilane synthase), C-terminal domain"/>
    <property type="match status" value="1"/>
</dbReference>
<evidence type="ECO:0000256" key="4">
    <source>
        <dbReference type="ARBA" id="ARBA00011245"/>
    </source>
</evidence>
<dbReference type="PRINTS" id="PR00151">
    <property type="entry name" value="PORPHBDMNASE"/>
</dbReference>
<dbReference type="PIRSF" id="PIRSF001438">
    <property type="entry name" value="4pyrrol_synth_OHMeBilane_synth"/>
    <property type="match status" value="1"/>
</dbReference>
<dbReference type="InterPro" id="IPR022417">
    <property type="entry name" value="Porphobilin_deaminase_N"/>
</dbReference>
<evidence type="ECO:0000259" key="9">
    <source>
        <dbReference type="Pfam" id="PF01379"/>
    </source>
</evidence>
<dbReference type="HAMAP" id="MF_00260">
    <property type="entry name" value="Porphobil_deam"/>
    <property type="match status" value="1"/>
</dbReference>
<organism evidence="11 12">
    <name type="scientific">Amorphus orientalis</name>
    <dbReference type="NCBI Taxonomy" id="649198"/>
    <lineage>
        <taxon>Bacteria</taxon>
        <taxon>Pseudomonadati</taxon>
        <taxon>Pseudomonadota</taxon>
        <taxon>Alphaproteobacteria</taxon>
        <taxon>Hyphomicrobiales</taxon>
        <taxon>Amorphaceae</taxon>
        <taxon>Amorphus</taxon>
    </lineage>
</organism>
<evidence type="ECO:0000256" key="5">
    <source>
        <dbReference type="ARBA" id="ARBA00022679"/>
    </source>
</evidence>
<dbReference type="PROSITE" id="PS00533">
    <property type="entry name" value="PORPHOBILINOGEN_DEAM"/>
    <property type="match status" value="1"/>
</dbReference>
<dbReference type="Gene3D" id="3.30.160.40">
    <property type="entry name" value="Porphobilinogen deaminase, C-terminal domain"/>
    <property type="match status" value="1"/>
</dbReference>
<dbReference type="EC" id="2.5.1.61" evidence="8"/>
<comment type="miscellaneous">
    <text evidence="8">The porphobilinogen subunits are added to the dipyrromethane group.</text>
</comment>
<dbReference type="InterPro" id="IPR000860">
    <property type="entry name" value="HemC"/>
</dbReference>
<dbReference type="Pfam" id="PF03900">
    <property type="entry name" value="Porphobil_deamC"/>
    <property type="match status" value="1"/>
</dbReference>
<dbReference type="GO" id="GO:0006782">
    <property type="term" value="P:protoporphyrinogen IX biosynthetic process"/>
    <property type="evidence" value="ECO:0007669"/>
    <property type="project" value="UniProtKB-UniRule"/>
</dbReference>
<comment type="subunit">
    <text evidence="4 8">Monomer.</text>
</comment>
<dbReference type="GO" id="GO:0005737">
    <property type="term" value="C:cytoplasm"/>
    <property type="evidence" value="ECO:0007669"/>
    <property type="project" value="UniProtKB-UniRule"/>
</dbReference>
<comment type="pathway">
    <text evidence="2">Porphyrin-containing compound metabolism; protoporphyrin-IX biosynthesis; coproporphyrinogen-III from 5-aminolevulinate: step 2/4.</text>
</comment>
<keyword evidence="12" id="KW-1185">Reference proteome</keyword>
<evidence type="ECO:0000256" key="1">
    <source>
        <dbReference type="ARBA" id="ARBA00002869"/>
    </source>
</evidence>
<dbReference type="GO" id="GO:0004418">
    <property type="term" value="F:hydroxymethylbilane synthase activity"/>
    <property type="evidence" value="ECO:0007669"/>
    <property type="project" value="UniProtKB-UniRule"/>
</dbReference>